<evidence type="ECO:0000313" key="8">
    <source>
        <dbReference type="Proteomes" id="UP000293172"/>
    </source>
</evidence>
<dbReference type="GO" id="GO:0004673">
    <property type="term" value="F:protein histidine kinase activity"/>
    <property type="evidence" value="ECO:0007669"/>
    <property type="project" value="UniProtKB-EC"/>
</dbReference>
<evidence type="ECO:0000256" key="2">
    <source>
        <dbReference type="ARBA" id="ARBA00012438"/>
    </source>
</evidence>
<dbReference type="Proteomes" id="UP000293172">
    <property type="component" value="Unassembled WGS sequence"/>
</dbReference>
<feature type="domain" description="PAS" evidence="6">
    <location>
        <begin position="143"/>
        <end position="218"/>
    </location>
</feature>
<evidence type="ECO:0000256" key="1">
    <source>
        <dbReference type="ARBA" id="ARBA00000085"/>
    </source>
</evidence>
<comment type="caution">
    <text evidence="7">The sequence shown here is derived from an EMBL/GenBank/DDBJ whole genome shotgun (WGS) entry which is preliminary data.</text>
</comment>
<sequence length="283" mass="32287">MTWRDACHAGLLRLRAGLARLSCGAQRHDGFDQLPLALVCLDAAGRMTRLNPAWEELTGYPCRDCLRRSHAQFLHLEDQPLWQQGLQALRDGQRDWLRILRYPHRGGELHWAEVRLRRRPDGFIASLADVTAQMPQRQQLQARHRSLSNLLDGLPLMVYRCRNNRHWSMEYVSAGCLALTGYQPEQLIDSHSLTFNDLIHPDDRERVWHSVQQGLRGRQPFTFEYRLLCADGSEKAVLERGCGIYSDAGDVLGLEGVVLQRQEHEAGCASRLPAELGDRVPEP</sequence>
<evidence type="ECO:0000256" key="3">
    <source>
        <dbReference type="ARBA" id="ARBA00022553"/>
    </source>
</evidence>
<keyword evidence="5" id="KW-0418">Kinase</keyword>
<dbReference type="AlphaFoldDB" id="A0A4Q9QXM2"/>
<dbReference type="OrthoDB" id="344644at2"/>
<comment type="catalytic activity">
    <reaction evidence="1">
        <text>ATP + protein L-histidine = ADP + protein N-phospho-L-histidine.</text>
        <dbReference type="EC" id="2.7.13.3"/>
    </reaction>
</comment>
<feature type="domain" description="PAS" evidence="6">
    <location>
        <begin position="31"/>
        <end position="93"/>
    </location>
</feature>
<evidence type="ECO:0000256" key="4">
    <source>
        <dbReference type="ARBA" id="ARBA00022679"/>
    </source>
</evidence>
<dbReference type="PANTHER" id="PTHR43304">
    <property type="entry name" value="PHYTOCHROME-LIKE PROTEIN CPH1"/>
    <property type="match status" value="1"/>
</dbReference>
<keyword evidence="3" id="KW-0597">Phosphoprotein</keyword>
<organism evidence="7 8">
    <name type="scientific">Phytopseudomonas dryadis</name>
    <dbReference type="NCBI Taxonomy" id="2487520"/>
    <lineage>
        <taxon>Bacteria</taxon>
        <taxon>Pseudomonadati</taxon>
        <taxon>Pseudomonadota</taxon>
        <taxon>Gammaproteobacteria</taxon>
        <taxon>Pseudomonadales</taxon>
        <taxon>Pseudomonadaceae</taxon>
        <taxon>Phytopseudomonas</taxon>
    </lineage>
</organism>
<dbReference type="RefSeq" id="WP_131198583.1">
    <property type="nucleotide sequence ID" value="NZ_QJUL01000026.1"/>
</dbReference>
<dbReference type="InterPro" id="IPR035965">
    <property type="entry name" value="PAS-like_dom_sf"/>
</dbReference>
<dbReference type="InterPro" id="IPR000014">
    <property type="entry name" value="PAS"/>
</dbReference>
<dbReference type="CDD" id="cd00130">
    <property type="entry name" value="PAS"/>
    <property type="match status" value="2"/>
</dbReference>
<dbReference type="PANTHER" id="PTHR43304:SF1">
    <property type="entry name" value="PAC DOMAIN-CONTAINING PROTEIN"/>
    <property type="match status" value="1"/>
</dbReference>
<dbReference type="Gene3D" id="3.30.450.20">
    <property type="entry name" value="PAS domain"/>
    <property type="match status" value="2"/>
</dbReference>
<accession>A0A4Q9QXM2</accession>
<dbReference type="InterPro" id="IPR013656">
    <property type="entry name" value="PAS_4"/>
</dbReference>
<reference evidence="7 8" key="1">
    <citation type="submission" date="2018-06" db="EMBL/GenBank/DDBJ databases">
        <title>Three novel Pseudomonas species isolated from symptomatic oak.</title>
        <authorList>
            <person name="Bueno-Gonzalez V."/>
            <person name="Brady C."/>
        </authorList>
    </citation>
    <scope>NUCLEOTIDE SEQUENCE [LARGE SCALE GENOMIC DNA]</scope>
    <source>
        <strain evidence="7 8">P6B</strain>
    </source>
</reference>
<evidence type="ECO:0000313" key="7">
    <source>
        <dbReference type="EMBL" id="TBU89252.1"/>
    </source>
</evidence>
<dbReference type="Pfam" id="PF08448">
    <property type="entry name" value="PAS_4"/>
    <property type="match status" value="1"/>
</dbReference>
<proteinExistence type="predicted"/>
<dbReference type="NCBIfam" id="TIGR00229">
    <property type="entry name" value="sensory_box"/>
    <property type="match status" value="2"/>
</dbReference>
<dbReference type="SMART" id="SM00091">
    <property type="entry name" value="PAS"/>
    <property type="match status" value="2"/>
</dbReference>
<evidence type="ECO:0000259" key="6">
    <source>
        <dbReference type="PROSITE" id="PS50112"/>
    </source>
</evidence>
<protein>
    <recommendedName>
        <fullName evidence="2">histidine kinase</fullName>
        <ecNumber evidence="2">2.7.13.3</ecNumber>
    </recommendedName>
</protein>
<dbReference type="PROSITE" id="PS50112">
    <property type="entry name" value="PAS"/>
    <property type="match status" value="2"/>
</dbReference>
<evidence type="ECO:0000256" key="5">
    <source>
        <dbReference type="ARBA" id="ARBA00022777"/>
    </source>
</evidence>
<dbReference type="EC" id="2.7.13.3" evidence="2"/>
<dbReference type="SUPFAM" id="SSF55785">
    <property type="entry name" value="PYP-like sensor domain (PAS domain)"/>
    <property type="match status" value="2"/>
</dbReference>
<keyword evidence="4" id="KW-0808">Transferase</keyword>
<name>A0A4Q9QXM2_9GAMM</name>
<dbReference type="InterPro" id="IPR013655">
    <property type="entry name" value="PAS_fold_3"/>
</dbReference>
<dbReference type="InterPro" id="IPR052162">
    <property type="entry name" value="Sensor_kinase/Photoreceptor"/>
</dbReference>
<gene>
    <name evidence="7" type="ORF">DNK44_17275</name>
</gene>
<dbReference type="Pfam" id="PF08447">
    <property type="entry name" value="PAS_3"/>
    <property type="match status" value="1"/>
</dbReference>
<dbReference type="EMBL" id="QJUL01000026">
    <property type="protein sequence ID" value="TBU89252.1"/>
    <property type="molecule type" value="Genomic_DNA"/>
</dbReference>